<dbReference type="AlphaFoldDB" id="A0A1J5SHK7"/>
<dbReference type="InterPro" id="IPR002036">
    <property type="entry name" value="YbeY"/>
</dbReference>
<protein>
    <submittedName>
        <fullName evidence="8">Endoribonuclease YbeY</fullName>
        <ecNumber evidence="8">3.1.-.-</ecNumber>
    </submittedName>
</protein>
<proteinExistence type="inferred from homology"/>
<keyword evidence="7" id="KW-0862">Zinc</keyword>
<dbReference type="PROSITE" id="PS01306">
    <property type="entry name" value="UPF0054"/>
    <property type="match status" value="1"/>
</dbReference>
<keyword evidence="4" id="KW-0479">Metal-binding</keyword>
<dbReference type="GO" id="GO:0004519">
    <property type="term" value="F:endonuclease activity"/>
    <property type="evidence" value="ECO:0007669"/>
    <property type="project" value="UniProtKB-KW"/>
</dbReference>
<sequence length="166" mass="17830">MLRSISIHVARPGLQVDARKIGAAIAAIDAEAGRFRGGCPAGELSLAFLTDRALADLHGRFLDDPSETDVITFEGEPDLGQAGEICVSADAALRCAGPRGFSRELTLYAVHGWLHLAGYDDLKPALKRVMRRAESRAMEVLARHRLLGAFSLTAGASKAQKPGRRR</sequence>
<dbReference type="EMBL" id="MLJW01000064">
    <property type="protein sequence ID" value="OIR03629.1"/>
    <property type="molecule type" value="Genomic_DNA"/>
</dbReference>
<gene>
    <name evidence="8" type="primary">ybeY_7</name>
    <name evidence="8" type="ORF">GALL_142510</name>
</gene>
<dbReference type="InterPro" id="IPR020549">
    <property type="entry name" value="YbeY_CS"/>
</dbReference>
<dbReference type="Pfam" id="PF02130">
    <property type="entry name" value="YbeY"/>
    <property type="match status" value="1"/>
</dbReference>
<evidence type="ECO:0000256" key="1">
    <source>
        <dbReference type="ARBA" id="ARBA00001947"/>
    </source>
</evidence>
<reference evidence="8" key="1">
    <citation type="submission" date="2016-10" db="EMBL/GenBank/DDBJ databases">
        <title>Sequence of Gallionella enrichment culture.</title>
        <authorList>
            <person name="Poehlein A."/>
            <person name="Muehling M."/>
            <person name="Daniel R."/>
        </authorList>
    </citation>
    <scope>NUCLEOTIDE SEQUENCE</scope>
</reference>
<keyword evidence="5" id="KW-0255">Endonuclease</keyword>
<name>A0A1J5SHK7_9ZZZZ</name>
<accession>A0A1J5SHK7</accession>
<comment type="caution">
    <text evidence="8">The sequence shown here is derived from an EMBL/GenBank/DDBJ whole genome shotgun (WGS) entry which is preliminary data.</text>
</comment>
<evidence type="ECO:0000256" key="2">
    <source>
        <dbReference type="ARBA" id="ARBA00010875"/>
    </source>
</evidence>
<comment type="similarity">
    <text evidence="2">Belongs to the endoribonuclease YbeY family.</text>
</comment>
<keyword evidence="6 8" id="KW-0378">Hydrolase</keyword>
<dbReference type="GO" id="GO:0006364">
    <property type="term" value="P:rRNA processing"/>
    <property type="evidence" value="ECO:0007669"/>
    <property type="project" value="InterPro"/>
</dbReference>
<evidence type="ECO:0000313" key="8">
    <source>
        <dbReference type="EMBL" id="OIR03629.1"/>
    </source>
</evidence>
<organism evidence="8">
    <name type="scientific">mine drainage metagenome</name>
    <dbReference type="NCBI Taxonomy" id="410659"/>
    <lineage>
        <taxon>unclassified sequences</taxon>
        <taxon>metagenomes</taxon>
        <taxon>ecological metagenomes</taxon>
    </lineage>
</organism>
<evidence type="ECO:0000256" key="4">
    <source>
        <dbReference type="ARBA" id="ARBA00022723"/>
    </source>
</evidence>
<dbReference type="Gene3D" id="3.40.390.30">
    <property type="entry name" value="Metalloproteases ('zincins'), catalytic domain"/>
    <property type="match status" value="1"/>
</dbReference>
<evidence type="ECO:0000256" key="6">
    <source>
        <dbReference type="ARBA" id="ARBA00022801"/>
    </source>
</evidence>
<evidence type="ECO:0000256" key="5">
    <source>
        <dbReference type="ARBA" id="ARBA00022759"/>
    </source>
</evidence>
<dbReference type="EC" id="3.1.-.-" evidence="8"/>
<dbReference type="SUPFAM" id="SSF55486">
    <property type="entry name" value="Metalloproteases ('zincins'), catalytic domain"/>
    <property type="match status" value="1"/>
</dbReference>
<evidence type="ECO:0000256" key="3">
    <source>
        <dbReference type="ARBA" id="ARBA00022722"/>
    </source>
</evidence>
<dbReference type="HAMAP" id="MF_00009">
    <property type="entry name" value="Endoribonucl_YbeY"/>
    <property type="match status" value="1"/>
</dbReference>
<dbReference type="GO" id="GO:0004222">
    <property type="term" value="F:metalloendopeptidase activity"/>
    <property type="evidence" value="ECO:0007669"/>
    <property type="project" value="InterPro"/>
</dbReference>
<dbReference type="GO" id="GO:0046872">
    <property type="term" value="F:metal ion binding"/>
    <property type="evidence" value="ECO:0007669"/>
    <property type="project" value="UniProtKB-KW"/>
</dbReference>
<dbReference type="InterPro" id="IPR023091">
    <property type="entry name" value="MetalPrtase_cat_dom_sf_prd"/>
</dbReference>
<comment type="cofactor">
    <cofactor evidence="1">
        <name>Zn(2+)</name>
        <dbReference type="ChEBI" id="CHEBI:29105"/>
    </cofactor>
</comment>
<evidence type="ECO:0000256" key="7">
    <source>
        <dbReference type="ARBA" id="ARBA00022833"/>
    </source>
</evidence>
<dbReference type="NCBIfam" id="TIGR00043">
    <property type="entry name" value="rRNA maturation RNase YbeY"/>
    <property type="match status" value="1"/>
</dbReference>
<keyword evidence="3" id="KW-0540">Nuclease</keyword>